<accession>A0A9X2VVM7</accession>
<name>A0A9X2VVM7_9PSEU</name>
<evidence type="ECO:0000313" key="4">
    <source>
        <dbReference type="Proteomes" id="UP001141259"/>
    </source>
</evidence>
<dbReference type="InterPro" id="IPR012551">
    <property type="entry name" value="DUF1707_SHOCT-like"/>
</dbReference>
<protein>
    <submittedName>
        <fullName evidence="3">DUF1707 domain-containing protein</fullName>
    </submittedName>
</protein>
<organism evidence="3 4">
    <name type="scientific">Umezawaea endophytica</name>
    <dbReference type="NCBI Taxonomy" id="1654476"/>
    <lineage>
        <taxon>Bacteria</taxon>
        <taxon>Bacillati</taxon>
        <taxon>Actinomycetota</taxon>
        <taxon>Actinomycetes</taxon>
        <taxon>Pseudonocardiales</taxon>
        <taxon>Pseudonocardiaceae</taxon>
        <taxon>Umezawaea</taxon>
    </lineage>
</organism>
<dbReference type="PANTHER" id="PTHR40763:SF4">
    <property type="entry name" value="DUF1707 DOMAIN-CONTAINING PROTEIN"/>
    <property type="match status" value="1"/>
</dbReference>
<dbReference type="AlphaFoldDB" id="A0A9X2VVM7"/>
<keyword evidence="1" id="KW-0472">Membrane</keyword>
<reference evidence="3" key="1">
    <citation type="submission" date="2022-08" db="EMBL/GenBank/DDBJ databases">
        <authorList>
            <person name="Tistechok S."/>
            <person name="Samborskyy M."/>
            <person name="Roman I."/>
        </authorList>
    </citation>
    <scope>NUCLEOTIDE SEQUENCE</scope>
    <source>
        <strain evidence="3">DSM 103496</strain>
    </source>
</reference>
<gene>
    <name evidence="3" type="ORF">NZH93_43720</name>
</gene>
<sequence>MTAPTTSLRCSDAEREQVSSRLHEAAGEGRLTMTEVEERLAQAYSARYRHELVVLTEDLPPTHPPVTGWRDDAVRARTFLAALLGRGSTALNLRSRRLRLLAVLAFCIVVMSAAHGVFFEGGFEP</sequence>
<dbReference type="PANTHER" id="PTHR40763">
    <property type="entry name" value="MEMBRANE PROTEIN-RELATED"/>
    <property type="match status" value="1"/>
</dbReference>
<keyword evidence="4" id="KW-1185">Reference proteome</keyword>
<keyword evidence="1" id="KW-0812">Transmembrane</keyword>
<keyword evidence="1" id="KW-1133">Transmembrane helix</keyword>
<dbReference type="Pfam" id="PF08044">
    <property type="entry name" value="DUF1707"/>
    <property type="match status" value="1"/>
</dbReference>
<evidence type="ECO:0000313" key="3">
    <source>
        <dbReference type="EMBL" id="MCS7483790.1"/>
    </source>
</evidence>
<dbReference type="RefSeq" id="WP_259629243.1">
    <property type="nucleotide sequence ID" value="NZ_JANYMP010000037.1"/>
</dbReference>
<evidence type="ECO:0000256" key="1">
    <source>
        <dbReference type="SAM" id="Phobius"/>
    </source>
</evidence>
<comment type="caution">
    <text evidence="3">The sequence shown here is derived from an EMBL/GenBank/DDBJ whole genome shotgun (WGS) entry which is preliminary data.</text>
</comment>
<feature type="transmembrane region" description="Helical" evidence="1">
    <location>
        <begin position="100"/>
        <end position="119"/>
    </location>
</feature>
<evidence type="ECO:0000259" key="2">
    <source>
        <dbReference type="Pfam" id="PF08044"/>
    </source>
</evidence>
<feature type="domain" description="DUF1707" evidence="2">
    <location>
        <begin position="8"/>
        <end position="60"/>
    </location>
</feature>
<proteinExistence type="predicted"/>
<dbReference type="Proteomes" id="UP001141259">
    <property type="component" value="Unassembled WGS sequence"/>
</dbReference>
<dbReference type="EMBL" id="JANYMP010000037">
    <property type="protein sequence ID" value="MCS7483790.1"/>
    <property type="molecule type" value="Genomic_DNA"/>
</dbReference>